<evidence type="ECO:0000313" key="7">
    <source>
        <dbReference type="Proteomes" id="UP000004508"/>
    </source>
</evidence>
<evidence type="ECO:0000313" key="6">
    <source>
        <dbReference type="EMBL" id="EFH83501.1"/>
    </source>
</evidence>
<feature type="domain" description="Ribosomal RNA adenine methylase transferase N-terminal" evidence="5">
    <location>
        <begin position="80"/>
        <end position="216"/>
    </location>
</feature>
<sequence>MHNTQLEQHHSGRFPGGIEAMHIFLVRLLRWLGFTITGLVSLFMIGQIILRIRGRLDPKPMPPRFAFYLNSAFRRRLFGSLEQIVERAGVTPGMRVLEIGPGPGHFTTLLARRVAEQGKQGSVTCVELQPEMIARLRQQLHREQVNNVEIVQGDAQQLPLLSASFDMVFLATVIGEVPDMPALFSECARVLKPGGTLAVTEQLCDPDFRLPKTPRKLAINVGLQDMGYRGTSWWSYTASYHKLVA</sequence>
<reference evidence="6 7" key="1">
    <citation type="journal article" date="2011" name="Stand. Genomic Sci.">
        <title>Non-contiguous finished genome sequence and contextual data of the filamentous soil bacterium Ktedonobacter racemifer type strain (SOSP1-21).</title>
        <authorList>
            <person name="Chang Y.J."/>
            <person name="Land M."/>
            <person name="Hauser L."/>
            <person name="Chertkov O."/>
            <person name="Del Rio T.G."/>
            <person name="Nolan M."/>
            <person name="Copeland A."/>
            <person name="Tice H."/>
            <person name="Cheng J.F."/>
            <person name="Lucas S."/>
            <person name="Han C."/>
            <person name="Goodwin L."/>
            <person name="Pitluck S."/>
            <person name="Ivanova N."/>
            <person name="Ovchinikova G."/>
            <person name="Pati A."/>
            <person name="Chen A."/>
            <person name="Palaniappan K."/>
            <person name="Mavromatis K."/>
            <person name="Liolios K."/>
            <person name="Brettin T."/>
            <person name="Fiebig A."/>
            <person name="Rohde M."/>
            <person name="Abt B."/>
            <person name="Goker M."/>
            <person name="Detter J.C."/>
            <person name="Woyke T."/>
            <person name="Bristow J."/>
            <person name="Eisen J.A."/>
            <person name="Markowitz V."/>
            <person name="Hugenholtz P."/>
            <person name="Kyrpides N.C."/>
            <person name="Klenk H.P."/>
            <person name="Lapidus A."/>
        </authorList>
    </citation>
    <scope>NUCLEOTIDE SEQUENCE [LARGE SCALE GENOMIC DNA]</scope>
    <source>
        <strain evidence="7">DSM 44963</strain>
    </source>
</reference>
<dbReference type="SMART" id="SM00650">
    <property type="entry name" value="rADc"/>
    <property type="match status" value="1"/>
</dbReference>
<keyword evidence="4" id="KW-0812">Transmembrane</keyword>
<evidence type="ECO:0000259" key="5">
    <source>
        <dbReference type="SMART" id="SM00650"/>
    </source>
</evidence>
<dbReference type="STRING" id="485913.Krac_4469"/>
<dbReference type="AlphaFoldDB" id="D6TSV0"/>
<dbReference type="SUPFAM" id="SSF53335">
    <property type="entry name" value="S-adenosyl-L-methionine-dependent methyltransferases"/>
    <property type="match status" value="1"/>
</dbReference>
<dbReference type="InterPro" id="IPR029063">
    <property type="entry name" value="SAM-dependent_MTases_sf"/>
</dbReference>
<accession>D6TSV0</accession>
<keyword evidence="3" id="KW-0949">S-adenosyl-L-methionine</keyword>
<organism evidence="6 7">
    <name type="scientific">Ktedonobacter racemifer DSM 44963</name>
    <dbReference type="NCBI Taxonomy" id="485913"/>
    <lineage>
        <taxon>Bacteria</taxon>
        <taxon>Bacillati</taxon>
        <taxon>Chloroflexota</taxon>
        <taxon>Ktedonobacteria</taxon>
        <taxon>Ktedonobacterales</taxon>
        <taxon>Ktedonobacteraceae</taxon>
        <taxon>Ktedonobacter</taxon>
    </lineage>
</organism>
<evidence type="ECO:0000256" key="2">
    <source>
        <dbReference type="ARBA" id="ARBA00022679"/>
    </source>
</evidence>
<evidence type="ECO:0000256" key="1">
    <source>
        <dbReference type="ARBA" id="ARBA00022603"/>
    </source>
</evidence>
<feature type="transmembrane region" description="Helical" evidence="4">
    <location>
        <begin position="31"/>
        <end position="50"/>
    </location>
</feature>
<dbReference type="Proteomes" id="UP000004508">
    <property type="component" value="Unassembled WGS sequence"/>
</dbReference>
<dbReference type="GO" id="GO:0000179">
    <property type="term" value="F:rRNA (adenine-N6,N6-)-dimethyltransferase activity"/>
    <property type="evidence" value="ECO:0007669"/>
    <property type="project" value="InterPro"/>
</dbReference>
<dbReference type="InterPro" id="IPR020598">
    <property type="entry name" value="rRNA_Ade_methylase_Trfase_N"/>
</dbReference>
<name>D6TSV0_KTERA</name>
<keyword evidence="7" id="KW-1185">Reference proteome</keyword>
<keyword evidence="1 6" id="KW-0489">Methyltransferase</keyword>
<dbReference type="EMBL" id="ADVG01000003">
    <property type="protein sequence ID" value="EFH83501.1"/>
    <property type="molecule type" value="Genomic_DNA"/>
</dbReference>
<dbReference type="eggNOG" id="COG2226">
    <property type="taxonomic scope" value="Bacteria"/>
</dbReference>
<protein>
    <submittedName>
        <fullName evidence="6">Methyltransferase type 11</fullName>
    </submittedName>
</protein>
<proteinExistence type="predicted"/>
<comment type="caution">
    <text evidence="6">The sequence shown here is derived from an EMBL/GenBank/DDBJ whole genome shotgun (WGS) entry which is preliminary data.</text>
</comment>
<dbReference type="CDD" id="cd02440">
    <property type="entry name" value="AdoMet_MTases"/>
    <property type="match status" value="1"/>
</dbReference>
<dbReference type="InterPro" id="IPR013216">
    <property type="entry name" value="Methyltransf_11"/>
</dbReference>
<evidence type="ECO:0000256" key="3">
    <source>
        <dbReference type="ARBA" id="ARBA00022691"/>
    </source>
</evidence>
<keyword evidence="2 6" id="KW-0808">Transferase</keyword>
<dbReference type="Pfam" id="PF08241">
    <property type="entry name" value="Methyltransf_11"/>
    <property type="match status" value="1"/>
</dbReference>
<dbReference type="PANTHER" id="PTHR43591:SF24">
    <property type="entry name" value="2-METHOXY-6-POLYPRENYL-1,4-BENZOQUINOL METHYLASE, MITOCHONDRIAL"/>
    <property type="match status" value="1"/>
</dbReference>
<dbReference type="Gene3D" id="3.40.50.150">
    <property type="entry name" value="Vaccinia Virus protein VP39"/>
    <property type="match status" value="1"/>
</dbReference>
<evidence type="ECO:0000256" key="4">
    <source>
        <dbReference type="SAM" id="Phobius"/>
    </source>
</evidence>
<keyword evidence="4" id="KW-0472">Membrane</keyword>
<dbReference type="InParanoid" id="D6TSV0"/>
<dbReference type="PANTHER" id="PTHR43591">
    <property type="entry name" value="METHYLTRANSFERASE"/>
    <property type="match status" value="1"/>
</dbReference>
<keyword evidence="4" id="KW-1133">Transmembrane helix</keyword>
<gene>
    <name evidence="6" type="ORF">Krac_4469</name>
</gene>